<feature type="region of interest" description="Disordered" evidence="2">
    <location>
        <begin position="1"/>
        <end position="31"/>
    </location>
</feature>
<dbReference type="VEuPathDB" id="TriTrypDB:TcCL_NonESM00217"/>
<dbReference type="GO" id="GO:0045505">
    <property type="term" value="F:dynein intermediate chain binding"/>
    <property type="evidence" value="ECO:0007669"/>
    <property type="project" value="TreeGrafter"/>
</dbReference>
<dbReference type="VEuPathDB" id="TriTrypDB:TcCLB.510661.129"/>
<dbReference type="VEuPathDB" id="TriTrypDB:TCDM_14454"/>
<dbReference type="PANTHER" id="PTHR11886:SF38">
    <property type="entry name" value="DYNEIN LIGHT CHAIN"/>
    <property type="match status" value="1"/>
</dbReference>
<dbReference type="VEuPathDB" id="TriTrypDB:TcBrA4_0062240"/>
<sequence>MAASSTSNVTGRRRSGLRSSTGRLSSHSSMAMIPEMEVDPRVANLSRVAVYIDVPDETLKKIIDIAVEAYKRFVLAPTRNTWRKEEGARKELERELERTALRDIAEMIKKNVESTFGGTWHVIYGRSFATYVTHQTRSFCHFQLDGANVVVWRHGG</sequence>
<dbReference type="SUPFAM" id="SSF54648">
    <property type="entry name" value="DLC"/>
    <property type="match status" value="1"/>
</dbReference>
<evidence type="ECO:0000313" key="4">
    <source>
        <dbReference type="Proteomes" id="UP000246121"/>
    </source>
</evidence>
<dbReference type="VEuPathDB" id="TriTrypDB:C4B63_2g777"/>
<dbReference type="PANTHER" id="PTHR11886">
    <property type="entry name" value="DYNEIN LIGHT CHAIN"/>
    <property type="match status" value="1"/>
</dbReference>
<dbReference type="Proteomes" id="UP000246121">
    <property type="component" value="Unassembled WGS sequence"/>
</dbReference>
<protein>
    <recommendedName>
        <fullName evidence="1">Dynein light chain</fullName>
    </recommendedName>
</protein>
<dbReference type="SMART" id="SM01375">
    <property type="entry name" value="Dynein_light"/>
    <property type="match status" value="1"/>
</dbReference>
<dbReference type="VEuPathDB" id="TriTrypDB:TcYC6_0069220"/>
<dbReference type="InterPro" id="IPR001372">
    <property type="entry name" value="Dynein_light_chain_typ-1/2"/>
</dbReference>
<keyword evidence="1" id="KW-0505">Motor protein</keyword>
<comment type="similarity">
    <text evidence="1">Belongs to the dynein light chain family.</text>
</comment>
<evidence type="ECO:0000256" key="2">
    <source>
        <dbReference type="SAM" id="MobiDB-lite"/>
    </source>
</evidence>
<dbReference type="EMBL" id="PRFA01000002">
    <property type="protein sequence ID" value="PWV02439.1"/>
    <property type="molecule type" value="Genomic_DNA"/>
</dbReference>
<dbReference type="Gene3D" id="3.30.740.10">
    <property type="entry name" value="Protein Inhibitor Of Neuronal Nitric Oxide Synthase"/>
    <property type="match status" value="1"/>
</dbReference>
<dbReference type="VEuPathDB" id="TriTrypDB:TcG_00556"/>
<dbReference type="OrthoDB" id="10033309at2759"/>
<dbReference type="AlphaFoldDB" id="A0A2V2W4J8"/>
<proteinExistence type="inferred from homology"/>
<comment type="subcellular location">
    <subcellularLocation>
        <location evidence="1">Cytoplasm</location>
        <location evidence="1">Cytoskeleton</location>
    </subcellularLocation>
</comment>
<dbReference type="Pfam" id="PF01221">
    <property type="entry name" value="Dynein_light"/>
    <property type="match status" value="1"/>
</dbReference>
<keyword evidence="1" id="KW-0493">Microtubule</keyword>
<evidence type="ECO:0000256" key="1">
    <source>
        <dbReference type="RuleBase" id="RU365010"/>
    </source>
</evidence>
<dbReference type="CDD" id="cd21450">
    <property type="entry name" value="DLC-like_DYNLL1-like"/>
    <property type="match status" value="1"/>
</dbReference>
<dbReference type="GO" id="GO:0005868">
    <property type="term" value="C:cytoplasmic dynein complex"/>
    <property type="evidence" value="ECO:0007669"/>
    <property type="project" value="TreeGrafter"/>
</dbReference>
<gene>
    <name evidence="3" type="ORF">C4B63_2g777</name>
</gene>
<accession>A0A2V2W4J8</accession>
<evidence type="ECO:0000313" key="3">
    <source>
        <dbReference type="EMBL" id="PWV02439.1"/>
    </source>
</evidence>
<keyword evidence="1" id="KW-0206">Cytoskeleton</keyword>
<dbReference type="GO" id="GO:0007017">
    <property type="term" value="P:microtubule-based process"/>
    <property type="evidence" value="ECO:0007669"/>
    <property type="project" value="InterPro"/>
</dbReference>
<feature type="compositionally biased region" description="Low complexity" evidence="2">
    <location>
        <begin position="17"/>
        <end position="29"/>
    </location>
</feature>
<name>A0A2V2W4J8_TRYCR</name>
<dbReference type="InterPro" id="IPR037177">
    <property type="entry name" value="DLC_sf"/>
</dbReference>
<organism evidence="3 4">
    <name type="scientific">Trypanosoma cruzi</name>
    <dbReference type="NCBI Taxonomy" id="5693"/>
    <lineage>
        <taxon>Eukaryota</taxon>
        <taxon>Discoba</taxon>
        <taxon>Euglenozoa</taxon>
        <taxon>Kinetoplastea</taxon>
        <taxon>Metakinetoplastina</taxon>
        <taxon>Trypanosomatida</taxon>
        <taxon>Trypanosomatidae</taxon>
        <taxon>Trypanosoma</taxon>
        <taxon>Schizotrypanum</taxon>
    </lineage>
</organism>
<dbReference type="VEuPathDB" id="TriTrypDB:C3747_71g131"/>
<keyword evidence="1" id="KW-0963">Cytoplasm</keyword>
<dbReference type="VEuPathDB" id="TriTrypDB:BCY84_14036"/>
<comment type="caution">
    <text evidence="3">The sequence shown here is derived from an EMBL/GenBank/DDBJ whole genome shotgun (WGS) entry which is preliminary data.</text>
</comment>
<reference evidence="3 4" key="1">
    <citation type="journal article" date="2018" name="Microb. Genom.">
        <title>Expanding an expanded genome: long-read sequencing of Trypanosoma cruzi.</title>
        <authorList>
            <person name="Berna L."/>
            <person name="Rodriguez M."/>
            <person name="Chiribao M.L."/>
            <person name="Parodi-Talice A."/>
            <person name="Pita S."/>
            <person name="Rijo G."/>
            <person name="Alvarez-Valin F."/>
            <person name="Robello C."/>
        </authorList>
    </citation>
    <scope>NUCLEOTIDE SEQUENCE [LARGE SCALE GENOMIC DNA]</scope>
    <source>
        <strain evidence="3 4">Dm28c</strain>
    </source>
</reference>
<dbReference type="GO" id="GO:0005874">
    <property type="term" value="C:microtubule"/>
    <property type="evidence" value="ECO:0007669"/>
    <property type="project" value="UniProtKB-KW"/>
</dbReference>
<dbReference type="VEuPathDB" id="TriTrypDB:TcCLB.510741.124"/>
<keyword evidence="1" id="KW-0243">Dynein</keyword>